<proteinExistence type="inferred from homology"/>
<dbReference type="OrthoDB" id="9815206at2"/>
<dbReference type="Proteomes" id="UP000093514">
    <property type="component" value="Unassembled WGS sequence"/>
</dbReference>
<keyword evidence="2 5" id="KW-0717">Septation</keyword>
<dbReference type="HAMAP" id="MF_01197">
    <property type="entry name" value="SepF"/>
    <property type="match status" value="1"/>
</dbReference>
<dbReference type="GO" id="GO:0043093">
    <property type="term" value="P:FtsZ-dependent cytokinesis"/>
    <property type="evidence" value="ECO:0007669"/>
    <property type="project" value="UniProtKB-UniRule"/>
</dbReference>
<keyword evidence="7" id="KW-1185">Reference proteome</keyword>
<dbReference type="InterPro" id="IPR007561">
    <property type="entry name" value="Cell_div_SepF/SepF-rel"/>
</dbReference>
<evidence type="ECO:0000256" key="2">
    <source>
        <dbReference type="ARBA" id="ARBA00023210"/>
    </source>
</evidence>
<dbReference type="EMBL" id="LWDV01000006">
    <property type="protein sequence ID" value="OCL27966.1"/>
    <property type="molecule type" value="Genomic_DNA"/>
</dbReference>
<dbReference type="InterPro" id="IPR023052">
    <property type="entry name" value="Cell_div_SepF"/>
</dbReference>
<comment type="subunit">
    <text evidence="5">Homodimer. Interacts with FtsZ.</text>
</comment>
<dbReference type="GO" id="GO:0000917">
    <property type="term" value="P:division septum assembly"/>
    <property type="evidence" value="ECO:0007669"/>
    <property type="project" value="UniProtKB-KW"/>
</dbReference>
<reference evidence="7" key="1">
    <citation type="submission" date="2016-07" db="EMBL/GenBank/DDBJ databases">
        <authorList>
            <person name="Florea S."/>
            <person name="Webb J.S."/>
            <person name="Jaromczyk J."/>
            <person name="Schardl C.L."/>
        </authorList>
    </citation>
    <scope>NUCLEOTIDE SEQUENCE [LARGE SCALE GENOMIC DNA]</scope>
    <source>
        <strain evidence="7">Z6</strain>
    </source>
</reference>
<organism evidence="6 7">
    <name type="scientific">Orenia metallireducens</name>
    <dbReference type="NCBI Taxonomy" id="1413210"/>
    <lineage>
        <taxon>Bacteria</taxon>
        <taxon>Bacillati</taxon>
        <taxon>Bacillota</taxon>
        <taxon>Clostridia</taxon>
        <taxon>Halanaerobiales</taxon>
        <taxon>Halobacteroidaceae</taxon>
        <taxon>Orenia</taxon>
    </lineage>
</organism>
<evidence type="ECO:0000256" key="1">
    <source>
        <dbReference type="ARBA" id="ARBA00022618"/>
    </source>
</evidence>
<gene>
    <name evidence="5" type="primary">sepF</name>
    <name evidence="6" type="ORF">U472_01840</name>
</gene>
<reference evidence="6 7" key="2">
    <citation type="submission" date="2016-08" db="EMBL/GenBank/DDBJ databases">
        <title>Orenia metallireducens sp. nov. strain Z6, a Novel Metal-reducing Firmicute from the Deep Subsurface.</title>
        <authorList>
            <person name="Maxim B.I."/>
            <person name="Kenneth K."/>
            <person name="Flynn T.M."/>
            <person name="Oloughlin E.J."/>
            <person name="Locke R.A."/>
            <person name="Weber J.R."/>
            <person name="Egan S.M."/>
            <person name="Mackie R.I."/>
            <person name="Cann I.K."/>
        </authorList>
    </citation>
    <scope>NUCLEOTIDE SEQUENCE [LARGE SCALE GENOMIC DNA]</scope>
    <source>
        <strain evidence="6 7">Z6</strain>
    </source>
</reference>
<sequence>MEFINTVLDKVDQFFSLSPQEIEDEDYPAVRLERKEKFQADQRLEEQELNSVISPSQVKDMLIIEPESFDEAQHIVDKLKDNQPILLNLSKTDHQLSIRIIDFISGAIYALNGNVEKIGDSVFLFAPGSINITYKSKDKNVSENKNSYNDDSVSIADGISKGEKESLYED</sequence>
<comment type="caution">
    <text evidence="6">The sequence shown here is derived from an EMBL/GenBank/DDBJ whole genome shotgun (WGS) entry which is preliminary data.</text>
</comment>
<comment type="similarity">
    <text evidence="5">Belongs to the SepF family.</text>
</comment>
<keyword evidence="5" id="KW-0963">Cytoplasm</keyword>
<evidence type="ECO:0000256" key="4">
    <source>
        <dbReference type="ARBA" id="ARBA00044936"/>
    </source>
</evidence>
<dbReference type="PANTHER" id="PTHR35798:SF1">
    <property type="entry name" value="CELL DIVISION PROTEIN SEPF"/>
    <property type="match status" value="1"/>
</dbReference>
<dbReference type="GO" id="GO:0005737">
    <property type="term" value="C:cytoplasm"/>
    <property type="evidence" value="ECO:0007669"/>
    <property type="project" value="UniProtKB-SubCell"/>
</dbReference>
<accession>A0A1C0AC59</accession>
<dbReference type="Gene3D" id="3.30.110.150">
    <property type="entry name" value="SepF-like protein"/>
    <property type="match status" value="1"/>
</dbReference>
<dbReference type="AlphaFoldDB" id="A0A1C0AC59"/>
<evidence type="ECO:0000313" key="6">
    <source>
        <dbReference type="EMBL" id="OCL27966.1"/>
    </source>
</evidence>
<dbReference type="InterPro" id="IPR038594">
    <property type="entry name" value="SepF-like_sf"/>
</dbReference>
<keyword evidence="3 5" id="KW-0131">Cell cycle</keyword>
<comment type="function">
    <text evidence="4 5">Cell division protein that is part of the divisome complex and is recruited early to the Z-ring. Probably stimulates Z-ring formation, perhaps through the cross-linking of FtsZ protofilaments. Its function overlaps with FtsA.</text>
</comment>
<evidence type="ECO:0000256" key="3">
    <source>
        <dbReference type="ARBA" id="ARBA00023306"/>
    </source>
</evidence>
<dbReference type="Pfam" id="PF04472">
    <property type="entry name" value="SepF"/>
    <property type="match status" value="1"/>
</dbReference>
<dbReference type="PANTHER" id="PTHR35798">
    <property type="entry name" value="CELL DIVISION PROTEIN SEPF"/>
    <property type="match status" value="1"/>
</dbReference>
<protein>
    <recommendedName>
        <fullName evidence="5">Cell division protein SepF</fullName>
    </recommendedName>
</protein>
<keyword evidence="1 5" id="KW-0132">Cell division</keyword>
<name>A0A1C0AC59_9FIRM</name>
<dbReference type="RefSeq" id="WP_068714940.1">
    <property type="nucleotide sequence ID" value="NZ_LWDV01000006.1"/>
</dbReference>
<comment type="subcellular location">
    <subcellularLocation>
        <location evidence="5">Cytoplasm</location>
    </subcellularLocation>
    <text evidence="5">Localizes to the division site, in a FtsZ-dependent manner.</text>
</comment>
<evidence type="ECO:0000313" key="7">
    <source>
        <dbReference type="Proteomes" id="UP000093514"/>
    </source>
</evidence>
<evidence type="ECO:0000256" key="5">
    <source>
        <dbReference type="HAMAP-Rule" id="MF_01197"/>
    </source>
</evidence>